<keyword evidence="3" id="KW-1185">Reference proteome</keyword>
<dbReference type="Proteomes" id="UP001159405">
    <property type="component" value="Unassembled WGS sequence"/>
</dbReference>
<dbReference type="EMBL" id="CALNXK010000113">
    <property type="protein sequence ID" value="CAH3159412.1"/>
    <property type="molecule type" value="Genomic_DNA"/>
</dbReference>
<sequence>KSSPKKSTVSSVTNQDQNGHEEVQVDTKGERKDDEEEEMVASEVLVTGSPSQKSARACHVVQDRSADNIGGIYPQVLVISFTHCFNTDDPEVNTRHESTMTVVTTTCHNVKCLRKVFTWRSQPNMPGTQMLLAIFICFGIQNLVSRLVTCSTFFSTWDWDVYLCISSSDTRE</sequence>
<evidence type="ECO:0000313" key="3">
    <source>
        <dbReference type="Proteomes" id="UP001159405"/>
    </source>
</evidence>
<gene>
    <name evidence="2" type="ORF">PLOB_00003665</name>
</gene>
<accession>A0ABN8Q8F3</accession>
<reference evidence="2 3" key="1">
    <citation type="submission" date="2022-05" db="EMBL/GenBank/DDBJ databases">
        <authorList>
            <consortium name="Genoscope - CEA"/>
            <person name="William W."/>
        </authorList>
    </citation>
    <scope>NUCLEOTIDE SEQUENCE [LARGE SCALE GENOMIC DNA]</scope>
</reference>
<comment type="caution">
    <text evidence="2">The sequence shown here is derived from an EMBL/GenBank/DDBJ whole genome shotgun (WGS) entry which is preliminary data.</text>
</comment>
<feature type="compositionally biased region" description="Low complexity" evidence="1">
    <location>
        <begin position="1"/>
        <end position="13"/>
    </location>
</feature>
<feature type="compositionally biased region" description="Basic and acidic residues" evidence="1">
    <location>
        <begin position="18"/>
        <end position="32"/>
    </location>
</feature>
<proteinExistence type="predicted"/>
<feature type="non-terminal residue" evidence="2">
    <location>
        <position position="1"/>
    </location>
</feature>
<evidence type="ECO:0000256" key="1">
    <source>
        <dbReference type="SAM" id="MobiDB-lite"/>
    </source>
</evidence>
<organism evidence="2 3">
    <name type="scientific">Porites lobata</name>
    <dbReference type="NCBI Taxonomy" id="104759"/>
    <lineage>
        <taxon>Eukaryota</taxon>
        <taxon>Metazoa</taxon>
        <taxon>Cnidaria</taxon>
        <taxon>Anthozoa</taxon>
        <taxon>Hexacorallia</taxon>
        <taxon>Scleractinia</taxon>
        <taxon>Fungiina</taxon>
        <taxon>Poritidae</taxon>
        <taxon>Porites</taxon>
    </lineage>
</organism>
<evidence type="ECO:0000313" key="2">
    <source>
        <dbReference type="EMBL" id="CAH3159412.1"/>
    </source>
</evidence>
<name>A0ABN8Q8F3_9CNID</name>
<protein>
    <submittedName>
        <fullName evidence="2">Uncharacterized protein</fullName>
    </submittedName>
</protein>
<feature type="region of interest" description="Disordered" evidence="1">
    <location>
        <begin position="1"/>
        <end position="40"/>
    </location>
</feature>